<dbReference type="GO" id="GO:0004540">
    <property type="term" value="F:RNA nuclease activity"/>
    <property type="evidence" value="ECO:0007669"/>
    <property type="project" value="InterPro"/>
</dbReference>
<evidence type="ECO:0000313" key="1">
    <source>
        <dbReference type="EMBL" id="QIZ70010.1"/>
    </source>
</evidence>
<reference evidence="1 2" key="1">
    <citation type="submission" date="2020-04" db="EMBL/GenBank/DDBJ databases">
        <authorList>
            <person name="Basu S."/>
            <person name="Maruthanayagam V."/>
            <person name="Chakraborty S."/>
            <person name="Pramanik A."/>
            <person name="Mukherjee J."/>
            <person name="Brink B."/>
        </authorList>
    </citation>
    <scope>NUCLEOTIDE SEQUENCE [LARGE SCALE GENOMIC DNA]</scope>
    <source>
        <strain evidence="1 2">AP17</strain>
    </source>
</reference>
<dbReference type="AlphaFoldDB" id="A0A6H1TVP5"/>
<dbReference type="Pfam" id="PF11663">
    <property type="entry name" value="Toxin_YhaV"/>
    <property type="match status" value="1"/>
</dbReference>
<dbReference type="KEGG" id="oxy:HCG48_04995"/>
<dbReference type="InterPro" id="IPR021679">
    <property type="entry name" value="Toxin_endonuclease_YhaV"/>
</dbReference>
<name>A0A6H1TVP5_9CYAN</name>
<dbReference type="Proteomes" id="UP000500857">
    <property type="component" value="Chromosome"/>
</dbReference>
<organism evidence="1 2">
    <name type="scientific">Oxynema aestuarii AP17</name>
    <dbReference type="NCBI Taxonomy" id="2064643"/>
    <lineage>
        <taxon>Bacteria</taxon>
        <taxon>Bacillati</taxon>
        <taxon>Cyanobacteriota</taxon>
        <taxon>Cyanophyceae</taxon>
        <taxon>Oscillatoriophycideae</taxon>
        <taxon>Oscillatoriales</taxon>
        <taxon>Oscillatoriaceae</taxon>
        <taxon>Oxynema</taxon>
        <taxon>Oxynema aestuarii</taxon>
    </lineage>
</organism>
<proteinExistence type="predicted"/>
<dbReference type="RefSeq" id="WP_168568167.1">
    <property type="nucleotide sequence ID" value="NZ_CP051167.1"/>
</dbReference>
<evidence type="ECO:0000313" key="2">
    <source>
        <dbReference type="Proteomes" id="UP000500857"/>
    </source>
</evidence>
<accession>A0A6H1TVP5</accession>
<sequence>MPTDDEPLVIHGWTIFAHPLFLVQFEELLMQVEQLRQKYPSDDQKKNATKRLAAIARLAFDKIPQNPGDRCYYQGNTLGKVHRHWFRAKFFQEYRLFFRYHQDSKIIVYTWVNDEGSKRAYKSKTDAYETFKKMLEINNPPRNWDELLEQAKESNDRLKESLKESFDLDQ</sequence>
<dbReference type="GO" id="GO:0110001">
    <property type="term" value="C:toxin-antitoxin complex"/>
    <property type="evidence" value="ECO:0007669"/>
    <property type="project" value="InterPro"/>
</dbReference>
<protein>
    <submittedName>
        <fullName evidence="1">Type II toxin-antitoxin system YhaV family toxin</fullName>
    </submittedName>
</protein>
<gene>
    <name evidence="1" type="ORF">HCG48_04995</name>
</gene>
<keyword evidence="2" id="KW-1185">Reference proteome</keyword>
<dbReference type="EMBL" id="CP051167">
    <property type="protein sequence ID" value="QIZ70010.1"/>
    <property type="molecule type" value="Genomic_DNA"/>
</dbReference>